<feature type="region of interest" description="Disordered" evidence="1">
    <location>
        <begin position="142"/>
        <end position="190"/>
    </location>
</feature>
<accession>A0A485PH96</accession>
<protein>
    <submittedName>
        <fullName evidence="2">Uncharacterized protein</fullName>
    </submittedName>
</protein>
<proteinExistence type="predicted"/>
<feature type="region of interest" description="Disordered" evidence="1">
    <location>
        <begin position="98"/>
        <end position="123"/>
    </location>
</feature>
<dbReference type="AlphaFoldDB" id="A0A485PH96"/>
<gene>
    <name evidence="2" type="ORF">LYPA_23C019649</name>
</gene>
<dbReference type="Proteomes" id="UP000386466">
    <property type="component" value="Unassembled WGS sequence"/>
</dbReference>
<name>A0A485PH96_LYNPA</name>
<keyword evidence="3" id="KW-1185">Reference proteome</keyword>
<evidence type="ECO:0000313" key="2">
    <source>
        <dbReference type="EMBL" id="VFV44197.1"/>
    </source>
</evidence>
<reference evidence="2 3" key="1">
    <citation type="submission" date="2019-01" db="EMBL/GenBank/DDBJ databases">
        <authorList>
            <person name="Alioto T."/>
            <person name="Alioto T."/>
        </authorList>
    </citation>
    <scope>NUCLEOTIDE SEQUENCE [LARGE SCALE GENOMIC DNA]</scope>
</reference>
<evidence type="ECO:0000313" key="3">
    <source>
        <dbReference type="Proteomes" id="UP000386466"/>
    </source>
</evidence>
<dbReference type="EMBL" id="CAAGRJ010035233">
    <property type="protein sequence ID" value="VFV44197.1"/>
    <property type="molecule type" value="Genomic_DNA"/>
</dbReference>
<feature type="compositionally biased region" description="Basic and acidic residues" evidence="1">
    <location>
        <begin position="155"/>
        <end position="164"/>
    </location>
</feature>
<organism evidence="2 3">
    <name type="scientific">Lynx pardinus</name>
    <name type="common">Iberian lynx</name>
    <name type="synonym">Felis pardina</name>
    <dbReference type="NCBI Taxonomy" id="191816"/>
    <lineage>
        <taxon>Eukaryota</taxon>
        <taxon>Metazoa</taxon>
        <taxon>Chordata</taxon>
        <taxon>Craniata</taxon>
        <taxon>Vertebrata</taxon>
        <taxon>Euteleostomi</taxon>
        <taxon>Mammalia</taxon>
        <taxon>Eutheria</taxon>
        <taxon>Laurasiatheria</taxon>
        <taxon>Carnivora</taxon>
        <taxon>Feliformia</taxon>
        <taxon>Felidae</taxon>
        <taxon>Felinae</taxon>
        <taxon>Lynx</taxon>
    </lineage>
</organism>
<evidence type="ECO:0000256" key="1">
    <source>
        <dbReference type="SAM" id="MobiDB-lite"/>
    </source>
</evidence>
<sequence>MAARILEDVSGPPCESPSAPQSVCGQPRCWGRGGLDVLWHHRAGEGGARGGGHRGSPSLMSALDCRAHKLLRNRKEMGGYWKATVTAVIDCAVGRKEAAGDESHAQRRRPGNLPSALPHCRGTVGPRPPLAGLSCPISSHALGKKQSLPDPHALLGERRPEARGEGSFTSVCSRGHRSGPQDPPPPDPVHTLLPALGQVSWMCSKSPPVEVC</sequence>